<protein>
    <recommendedName>
        <fullName evidence="4">Transducin/WD40 repeat-like superfamily protein</fullName>
    </recommendedName>
</protein>
<dbReference type="SMART" id="SM00320">
    <property type="entry name" value="WD40"/>
    <property type="match status" value="3"/>
</dbReference>
<keyword evidence="1" id="KW-0853">WD repeat</keyword>
<comment type="caution">
    <text evidence="2">The sequence shown here is derived from an EMBL/GenBank/DDBJ whole genome shotgun (WGS) entry which is preliminary data.</text>
</comment>
<sequence length="739" mass="80469">MLRLKAFRPNHDKILKIQLHPTHPWLVTADASDRVSVWNWEHRQIIYELKAGGVDERRLVGAKLEKLAEGESEPRGKPTEAMRGGSVKQVNFYDDDVRFWQLWRNRAAAAEAPAAVNNVTSTFTSPAPSTKGRHFLVICCENKAIFLDLVTMRGRDVPKQELDNRSLLCMEFLCRSTAGEGPLVAFGGSDGVIRVLSMISWKLVRRYTGGHKGAIACLMTFMASSGEALLVSGGSDGLLVLWSADHVHDSRELVPKLSLKAHDGGVVAIELSRVIGGAPQLITIGADKTLAIWDTMSFKELRRIKPVPKMSCHSVASWCHPRAPNLDILTCVKDSHIWAIEHPTYSALTRPLCELSSLIPPQYTTPSKKLRVYCMVAHPLQPHLVATGTNVGVIISEFDPKSLPAVAPLPTPLGNREHSAVYVIERELKLLNFQLSNTANPSLGSNGSISDTGKLKGDAEPLHVKQIKKHISTPVPHDSHSVVSVSSSGKYLAIVWPDIPYFSIYKVSDWSIVDSGSARLLAWDTCRDRFAILESAVPPRIPIIPKGGSSRKAKEAAAAAAQAAAAAANAASAATVQVRILLDDGTSNILMRSIGGRSEPVIGLHGGALLGVAYRTSRRVSAGAAMAISAIQPMPLSGFGSSFTTIDDATHRSAAEAAPQNFQLYSWESFEPVGGLLPQPEWTAWDQTVEYCAFAYQKYIVISSLRPQYRYLGDVAIPYATGGVWHRRQLFVATPTTIE</sequence>
<evidence type="ECO:0000313" key="3">
    <source>
        <dbReference type="Proteomes" id="UP001154282"/>
    </source>
</evidence>
<feature type="repeat" description="WD" evidence="1">
    <location>
        <begin position="259"/>
        <end position="303"/>
    </location>
</feature>
<gene>
    <name evidence="2" type="ORF">LITE_LOCUS51586</name>
</gene>
<evidence type="ECO:0000256" key="1">
    <source>
        <dbReference type="PROSITE-ProRule" id="PRU00221"/>
    </source>
</evidence>
<dbReference type="AlphaFoldDB" id="A0AAV0S953"/>
<accession>A0AAV0S953</accession>
<dbReference type="PANTHER" id="PTHR45521">
    <property type="entry name" value="TSET COMPLEX MEMBER TSTF"/>
    <property type="match status" value="1"/>
</dbReference>
<evidence type="ECO:0008006" key="4">
    <source>
        <dbReference type="Google" id="ProtNLM"/>
    </source>
</evidence>
<dbReference type="InterPro" id="IPR015943">
    <property type="entry name" value="WD40/YVTN_repeat-like_dom_sf"/>
</dbReference>
<name>A0AAV0S953_9ROSI</name>
<dbReference type="InterPro" id="IPR036322">
    <property type="entry name" value="WD40_repeat_dom_sf"/>
</dbReference>
<dbReference type="PROSITE" id="PS50082">
    <property type="entry name" value="WD_REPEATS_2"/>
    <property type="match status" value="1"/>
</dbReference>
<proteinExistence type="predicted"/>
<dbReference type="Pfam" id="PF00400">
    <property type="entry name" value="WD40"/>
    <property type="match status" value="2"/>
</dbReference>
<dbReference type="Gene3D" id="2.130.10.10">
    <property type="entry name" value="YVTN repeat-like/Quinoprotein amine dehydrogenase"/>
    <property type="match status" value="1"/>
</dbReference>
<dbReference type="InterPro" id="IPR001680">
    <property type="entry name" value="WD40_rpt"/>
</dbReference>
<keyword evidence="3" id="KW-1185">Reference proteome</keyword>
<dbReference type="InterPro" id="IPR053290">
    <property type="entry name" value="TSET_complex_member"/>
</dbReference>
<dbReference type="EMBL" id="CAMGYJ010000011">
    <property type="protein sequence ID" value="CAI0628282.1"/>
    <property type="molecule type" value="Genomic_DNA"/>
</dbReference>
<dbReference type="Proteomes" id="UP001154282">
    <property type="component" value="Unassembled WGS sequence"/>
</dbReference>
<dbReference type="SUPFAM" id="SSF50978">
    <property type="entry name" value="WD40 repeat-like"/>
    <property type="match status" value="1"/>
</dbReference>
<evidence type="ECO:0000313" key="2">
    <source>
        <dbReference type="EMBL" id="CAI0628282.1"/>
    </source>
</evidence>
<organism evidence="2 3">
    <name type="scientific">Linum tenue</name>
    <dbReference type="NCBI Taxonomy" id="586396"/>
    <lineage>
        <taxon>Eukaryota</taxon>
        <taxon>Viridiplantae</taxon>
        <taxon>Streptophyta</taxon>
        <taxon>Embryophyta</taxon>
        <taxon>Tracheophyta</taxon>
        <taxon>Spermatophyta</taxon>
        <taxon>Magnoliopsida</taxon>
        <taxon>eudicotyledons</taxon>
        <taxon>Gunneridae</taxon>
        <taxon>Pentapetalae</taxon>
        <taxon>rosids</taxon>
        <taxon>fabids</taxon>
        <taxon>Malpighiales</taxon>
        <taxon>Linaceae</taxon>
        <taxon>Linum</taxon>
    </lineage>
</organism>
<reference evidence="2" key="1">
    <citation type="submission" date="2022-08" db="EMBL/GenBank/DDBJ databases">
        <authorList>
            <person name="Gutierrez-Valencia J."/>
        </authorList>
    </citation>
    <scope>NUCLEOTIDE SEQUENCE</scope>
</reference>
<dbReference type="PANTHER" id="PTHR45521:SF2">
    <property type="entry name" value="TRANSDUCIN_WD40 REPEAT-LIKE SUPERFAMILY PROTEIN"/>
    <property type="match status" value="1"/>
</dbReference>